<sequence length="310" mass="32976">MFAGKIILLLGLATFTSAGKDLDTGYEILRCANKAMRVGVPELGVPPHDPYVAIRNLSWTGDIGVASTSVDLNTLRWAGLSDWDISAKQINDDADDEAVFDYTTYWPIFTISGKYAATVKELFLTQHYKGDFKIVMEKPKWTGRIQAGKIQPNATVDSFTVDWHVADVDVSITGLGLIGDATALAIQEGIETALNTGLIGNTVGDFLKMRFNTVWYPTGKLWVLMDWCNANSSTSAVPSTVTPVTDAPSTATPPSDAPVTDAPVTDAPVTDAPVTDAPSTAEPETDAPVTDASVTDAPVTDEASTAAPSF</sequence>
<feature type="region of interest" description="Disordered" evidence="1">
    <location>
        <begin position="235"/>
        <end position="310"/>
    </location>
</feature>
<name>A0A9N9SRA1_DIABA</name>
<keyword evidence="2" id="KW-0732">Signal</keyword>
<dbReference type="Gene3D" id="3.15.10.30">
    <property type="entry name" value="Haemolymph juvenile hormone binding protein"/>
    <property type="match status" value="1"/>
</dbReference>
<dbReference type="InterPro" id="IPR010562">
    <property type="entry name" value="Haemolymph_juvenile_hormone-bd"/>
</dbReference>
<feature type="chain" id="PRO_5040183119" evidence="2">
    <location>
        <begin position="19"/>
        <end position="310"/>
    </location>
</feature>
<feature type="compositionally biased region" description="Low complexity" evidence="1">
    <location>
        <begin position="235"/>
        <end position="264"/>
    </location>
</feature>
<protein>
    <submittedName>
        <fullName evidence="3">Uncharacterized protein</fullName>
    </submittedName>
</protein>
<evidence type="ECO:0000313" key="4">
    <source>
        <dbReference type="Proteomes" id="UP001153709"/>
    </source>
</evidence>
<accession>A0A9N9SRA1</accession>
<dbReference type="InterPro" id="IPR038606">
    <property type="entry name" value="To_sf"/>
</dbReference>
<reference evidence="3" key="1">
    <citation type="submission" date="2022-01" db="EMBL/GenBank/DDBJ databases">
        <authorList>
            <person name="King R."/>
        </authorList>
    </citation>
    <scope>NUCLEOTIDE SEQUENCE</scope>
</reference>
<evidence type="ECO:0000256" key="1">
    <source>
        <dbReference type="SAM" id="MobiDB-lite"/>
    </source>
</evidence>
<dbReference type="AlphaFoldDB" id="A0A9N9SRA1"/>
<dbReference type="SMART" id="SM00700">
    <property type="entry name" value="JHBP"/>
    <property type="match status" value="1"/>
</dbReference>
<feature type="signal peptide" evidence="2">
    <location>
        <begin position="1"/>
        <end position="18"/>
    </location>
</feature>
<organism evidence="3 4">
    <name type="scientific">Diabrotica balteata</name>
    <name type="common">Banded cucumber beetle</name>
    <dbReference type="NCBI Taxonomy" id="107213"/>
    <lineage>
        <taxon>Eukaryota</taxon>
        <taxon>Metazoa</taxon>
        <taxon>Ecdysozoa</taxon>
        <taxon>Arthropoda</taxon>
        <taxon>Hexapoda</taxon>
        <taxon>Insecta</taxon>
        <taxon>Pterygota</taxon>
        <taxon>Neoptera</taxon>
        <taxon>Endopterygota</taxon>
        <taxon>Coleoptera</taxon>
        <taxon>Polyphaga</taxon>
        <taxon>Cucujiformia</taxon>
        <taxon>Chrysomeloidea</taxon>
        <taxon>Chrysomelidae</taxon>
        <taxon>Galerucinae</taxon>
        <taxon>Diabroticina</taxon>
        <taxon>Diabroticites</taxon>
        <taxon>Diabrotica</taxon>
    </lineage>
</organism>
<dbReference type="Pfam" id="PF06585">
    <property type="entry name" value="JHBP"/>
    <property type="match status" value="1"/>
</dbReference>
<dbReference type="EMBL" id="OU898276">
    <property type="protein sequence ID" value="CAG9826760.1"/>
    <property type="molecule type" value="Genomic_DNA"/>
</dbReference>
<dbReference type="Proteomes" id="UP001153709">
    <property type="component" value="Chromosome 1"/>
</dbReference>
<evidence type="ECO:0000256" key="2">
    <source>
        <dbReference type="SAM" id="SignalP"/>
    </source>
</evidence>
<evidence type="ECO:0000313" key="3">
    <source>
        <dbReference type="EMBL" id="CAG9826760.1"/>
    </source>
</evidence>
<gene>
    <name evidence="3" type="ORF">DIABBA_LOCUS845</name>
</gene>
<keyword evidence="4" id="KW-1185">Reference proteome</keyword>
<proteinExistence type="predicted"/>
<dbReference type="OrthoDB" id="6759118at2759"/>